<proteinExistence type="predicted"/>
<organism evidence="1">
    <name type="scientific">Candidatus Methanophaga sp. ANME-1 ERB7</name>
    <dbReference type="NCBI Taxonomy" id="2759913"/>
    <lineage>
        <taxon>Archaea</taxon>
        <taxon>Methanobacteriati</taxon>
        <taxon>Methanobacteriota</taxon>
        <taxon>Stenosarchaea group</taxon>
        <taxon>Methanomicrobia</taxon>
        <taxon>Candidatus Methanophagales</taxon>
        <taxon>Candidatus Methanophagaceae</taxon>
        <taxon>Candidatus Methanophaga</taxon>
    </lineage>
</organism>
<accession>A0A7G9Z3F6</accession>
<reference evidence="1" key="1">
    <citation type="submission" date="2020-06" db="EMBL/GenBank/DDBJ databases">
        <title>Unique genomic features of the anaerobic methanotrophic archaea.</title>
        <authorList>
            <person name="Chadwick G.L."/>
            <person name="Skennerton C.T."/>
            <person name="Laso-Perez R."/>
            <person name="Leu A.O."/>
            <person name="Speth D.R."/>
            <person name="Yu H."/>
            <person name="Morgan-Lang C."/>
            <person name="Hatzenpichler R."/>
            <person name="Goudeau D."/>
            <person name="Malmstrom R."/>
            <person name="Brazelton W.J."/>
            <person name="Woyke T."/>
            <person name="Hallam S.J."/>
            <person name="Tyson G.W."/>
            <person name="Wegener G."/>
            <person name="Boetius A."/>
            <person name="Orphan V."/>
        </authorList>
    </citation>
    <scope>NUCLEOTIDE SEQUENCE</scope>
</reference>
<protein>
    <recommendedName>
        <fullName evidence="2">DUF3368 domain-containing protein</fullName>
    </recommendedName>
</protein>
<dbReference type="EMBL" id="MT631592">
    <property type="protein sequence ID" value="QNO54790.1"/>
    <property type="molecule type" value="Genomic_DNA"/>
</dbReference>
<dbReference type="InterPro" id="IPR021799">
    <property type="entry name" value="PIN-like_prokaryotic"/>
</dbReference>
<dbReference type="PANTHER" id="PTHR39550">
    <property type="entry name" value="SLL0658 PROTEIN"/>
    <property type="match status" value="1"/>
</dbReference>
<dbReference type="Pfam" id="PF11848">
    <property type="entry name" value="DUF3368"/>
    <property type="match status" value="1"/>
</dbReference>
<evidence type="ECO:0008006" key="2">
    <source>
        <dbReference type="Google" id="ProtNLM"/>
    </source>
</evidence>
<name>A0A7G9Z3F6_9EURY</name>
<sequence>MSGMKRKTVSNAGPIIHLSEVNCFGAIEIFHTVVPKAVYNEVDQYGKPGSKELRESKIKVVELTEDEKVFAKRLCDLYRIEVGEAEAIAIGISRNYELFLTDDMDAREVGELHDIEVHGSLGIILRAYRDGIFEYERVKNVISDLYRKSSLFMTQRVYERVVRMLEKYRKYEQNV</sequence>
<dbReference type="PANTHER" id="PTHR39550:SF1">
    <property type="entry name" value="SLL0658 PROTEIN"/>
    <property type="match status" value="1"/>
</dbReference>
<gene>
    <name evidence="1" type="ORF">PNEAJHEF_00014</name>
</gene>
<evidence type="ECO:0000313" key="1">
    <source>
        <dbReference type="EMBL" id="QNO54790.1"/>
    </source>
</evidence>
<dbReference type="AlphaFoldDB" id="A0A7G9Z3F6"/>